<evidence type="ECO:0000256" key="6">
    <source>
        <dbReference type="ARBA" id="ARBA00023237"/>
    </source>
</evidence>
<evidence type="ECO:0000256" key="2">
    <source>
        <dbReference type="ARBA" id="ARBA00022448"/>
    </source>
</evidence>
<dbReference type="Pfam" id="PF00593">
    <property type="entry name" value="TonB_dep_Rec_b-barrel"/>
    <property type="match status" value="1"/>
</dbReference>
<dbReference type="Pfam" id="PF07715">
    <property type="entry name" value="Plug"/>
    <property type="match status" value="1"/>
</dbReference>
<evidence type="ECO:0000256" key="7">
    <source>
        <dbReference type="RuleBase" id="RU003357"/>
    </source>
</evidence>
<keyword evidence="2" id="KW-0813">Transport</keyword>
<dbReference type="EMBL" id="RXOC01000023">
    <property type="protein sequence ID" value="RXF66967.1"/>
    <property type="molecule type" value="Genomic_DNA"/>
</dbReference>
<keyword evidence="3" id="KW-0406">Ion transport</keyword>
<keyword evidence="6" id="KW-0998">Cell outer membrane</keyword>
<evidence type="ECO:0000313" key="9">
    <source>
        <dbReference type="EMBL" id="RXF66967.1"/>
    </source>
</evidence>
<comment type="subcellular location">
    <subcellularLocation>
        <location evidence="1 7">Cell outer membrane</location>
    </subcellularLocation>
</comment>
<dbReference type="InterPro" id="IPR000531">
    <property type="entry name" value="Beta-barrel_TonB"/>
</dbReference>
<protein>
    <recommendedName>
        <fullName evidence="8">Secretin/TonB short N-terminal domain-containing protein</fullName>
    </recommendedName>
</protein>
<gene>
    <name evidence="9" type="ORF">EKH83_21210</name>
</gene>
<dbReference type="Gene3D" id="2.170.130.10">
    <property type="entry name" value="TonB-dependent receptor, plug domain"/>
    <property type="match status" value="1"/>
</dbReference>
<dbReference type="Gene3D" id="2.60.40.1120">
    <property type="entry name" value="Carboxypeptidase-like, regulatory domain"/>
    <property type="match status" value="1"/>
</dbReference>
<dbReference type="InterPro" id="IPR008969">
    <property type="entry name" value="CarboxyPept-like_regulatory"/>
</dbReference>
<accession>A0A4Q0M2B5</accession>
<dbReference type="AlphaFoldDB" id="A0A4Q0M2B5"/>
<dbReference type="InterPro" id="IPR036942">
    <property type="entry name" value="Beta-barrel_TonB_sf"/>
</dbReference>
<keyword evidence="7" id="KW-0798">TonB box</keyword>
<feature type="domain" description="Secretin/TonB short N-terminal" evidence="8">
    <location>
        <begin position="70"/>
        <end position="121"/>
    </location>
</feature>
<evidence type="ECO:0000256" key="5">
    <source>
        <dbReference type="ARBA" id="ARBA00023136"/>
    </source>
</evidence>
<evidence type="ECO:0000256" key="1">
    <source>
        <dbReference type="ARBA" id="ARBA00004442"/>
    </source>
</evidence>
<sequence>MQKQKGLKRYPYFRFIMKISLVMLTVQVTFLGILHASNAKSQDLTRNIILKLENVSVTQCLLAVEKESETQFFIRDKAIEGINKKVTLISNKITVKEALDRIIANTNLLYKTVDGFVVIDVRPIQPRSGKISGKVLDDKGETLPQATIKVIETGTGTQSGADGRYILSLQPGTYTLEIRYLSFQTQRITGVAVSEDKNTPLDIAMKPDAKALGEVIVTSSYKKASVEGLYARQKNNAAVTDGISADQIRVTPDNNAAQVLKRVSGLTVQDEKFVTVRGLSERYNNVTLNGATLPSTEPNRRNFSFEIIPSALIDNIVVSKTATSDQSAEFAGGLVQVSTRDIPDKDYFSFALGSGFNTNSTGQEFRGLIRSGAEAFGFAGKQRTWWVDGNFNNQLYRQYSVETNREKLSEMSSSVPNNWGLRNFHYQPVQDMQLAMGKRIPLRNAGTLAITLAGTTRHEENIADEHRYLPGFNYYSDSLSRAYQYNSALSGIASVGYQSGNHKLVYKALYNRRLNSDTYDYYGQAWTNRPGGVNVMNSVLIESALWHNRLEAEHVFGKSRLKLDWSADLISLRRDQPDNRVSNSYDLTGADTYYVLNDGLGFLSEGLTIFNAKLTERKKNAAANLTIPLRLLGNEHKIKTGYAYSLRNASTETMALRLFMNGNDAQTFNNAVYGLPDYQLGSPEFMQSGLLYYRISNINGITATDDYNGRQQIQAGYIMTDLRLLEKLRLVGGVRLEHNRMRLTGVTYNKATGNPVDSIVHYKDVDWLPSANLTYNLTSKINIRAAWSKTLARADFRERSSYRYYDPNERTVITGATGLRDAHINNADLRFEYFPSPGEVLSFSLFYKKFTDPVELVTLDDGSGGQINYYFNLENSANKGFEIDFRKSLAFVRPDSKWLSQLYVNGNLSIMRSKVKYDVDKLLATAGQGGTSASVNERNRPLQGLSPYVINGGLGWAGERFGANINYNRYGRRIVVAGGYPFMDQYENPRDVIDLQLNARFFKKRMDARLSLSDLLQQKRLVYQNISATAPGINSKWIINGVDTYFSENANNDPKGTKYNKDLDYVRYSSFKGRNLYLTLTYNF</sequence>
<evidence type="ECO:0000313" key="10">
    <source>
        <dbReference type="Proteomes" id="UP000290848"/>
    </source>
</evidence>
<dbReference type="InterPro" id="IPR037066">
    <property type="entry name" value="Plug_dom_sf"/>
</dbReference>
<keyword evidence="4" id="KW-0408">Iron</keyword>
<dbReference type="Proteomes" id="UP000290848">
    <property type="component" value="Unassembled WGS sequence"/>
</dbReference>
<organism evidence="9 10">
    <name type="scientific">Arcticibacter tournemirensis</name>
    <dbReference type="NCBI Taxonomy" id="699437"/>
    <lineage>
        <taxon>Bacteria</taxon>
        <taxon>Pseudomonadati</taxon>
        <taxon>Bacteroidota</taxon>
        <taxon>Sphingobacteriia</taxon>
        <taxon>Sphingobacteriales</taxon>
        <taxon>Sphingobacteriaceae</taxon>
        <taxon>Arcticibacter</taxon>
    </lineage>
</organism>
<keyword evidence="5 7" id="KW-0472">Membrane</keyword>
<dbReference type="InterPro" id="IPR012910">
    <property type="entry name" value="Plug_dom"/>
</dbReference>
<dbReference type="PANTHER" id="PTHR40980">
    <property type="entry name" value="PLUG DOMAIN-CONTAINING PROTEIN"/>
    <property type="match status" value="1"/>
</dbReference>
<dbReference type="GO" id="GO:0006826">
    <property type="term" value="P:iron ion transport"/>
    <property type="evidence" value="ECO:0007669"/>
    <property type="project" value="UniProtKB-KW"/>
</dbReference>
<comment type="similarity">
    <text evidence="7">Belongs to the TonB-dependent receptor family.</text>
</comment>
<dbReference type="Gene3D" id="2.40.170.20">
    <property type="entry name" value="TonB-dependent receptor, beta-barrel domain"/>
    <property type="match status" value="1"/>
</dbReference>
<proteinExistence type="inferred from homology"/>
<dbReference type="SUPFAM" id="SSF56935">
    <property type="entry name" value="Porins"/>
    <property type="match status" value="1"/>
</dbReference>
<dbReference type="InterPro" id="IPR011662">
    <property type="entry name" value="Secretin/TonB_short_N"/>
</dbReference>
<comment type="caution">
    <text evidence="9">The sequence shown here is derived from an EMBL/GenBank/DDBJ whole genome shotgun (WGS) entry which is preliminary data.</text>
</comment>
<evidence type="ECO:0000256" key="4">
    <source>
        <dbReference type="ARBA" id="ARBA00023004"/>
    </source>
</evidence>
<evidence type="ECO:0000259" key="8">
    <source>
        <dbReference type="SMART" id="SM00965"/>
    </source>
</evidence>
<dbReference type="GO" id="GO:0009279">
    <property type="term" value="C:cell outer membrane"/>
    <property type="evidence" value="ECO:0007669"/>
    <property type="project" value="UniProtKB-SubCell"/>
</dbReference>
<dbReference type="Pfam" id="PF13620">
    <property type="entry name" value="CarboxypepD_reg"/>
    <property type="match status" value="1"/>
</dbReference>
<reference evidence="9 10" key="1">
    <citation type="submission" date="2018-12" db="EMBL/GenBank/DDBJ databases">
        <title>The Draft Genome Sequence of the Soil Bacterium Pedobacter tournemirensis R1.</title>
        <authorList>
            <person name="He J."/>
        </authorList>
    </citation>
    <scope>NUCLEOTIDE SEQUENCE [LARGE SCALE GENOMIC DNA]</scope>
    <source>
        <strain evidence="9 10">R1</strain>
    </source>
</reference>
<dbReference type="SUPFAM" id="SSF49464">
    <property type="entry name" value="Carboxypeptidase regulatory domain-like"/>
    <property type="match status" value="1"/>
</dbReference>
<dbReference type="SMART" id="SM00965">
    <property type="entry name" value="STN"/>
    <property type="match status" value="1"/>
</dbReference>
<evidence type="ECO:0000256" key="3">
    <source>
        <dbReference type="ARBA" id="ARBA00022496"/>
    </source>
</evidence>
<keyword evidence="3" id="KW-0410">Iron transport</keyword>
<dbReference type="PANTHER" id="PTHR40980:SF5">
    <property type="entry name" value="TONB-DEPENDENT RECEPTOR"/>
    <property type="match status" value="1"/>
</dbReference>
<name>A0A4Q0M2B5_9SPHI</name>